<protein>
    <submittedName>
        <fullName evidence="1">Sugar transferase</fullName>
    </submittedName>
</protein>
<dbReference type="SUPFAM" id="SSF53756">
    <property type="entry name" value="UDP-Glycosyltransferase/glycogen phosphorylase"/>
    <property type="match status" value="1"/>
</dbReference>
<comment type="caution">
    <text evidence="1">The sequence shown here is derived from an EMBL/GenBank/DDBJ whole genome shotgun (WGS) entry which is preliminary data.</text>
</comment>
<dbReference type="GO" id="GO:0016740">
    <property type="term" value="F:transferase activity"/>
    <property type="evidence" value="ECO:0007669"/>
    <property type="project" value="UniProtKB-KW"/>
</dbReference>
<sequence length="96" mass="10474">EAMATGLPVVATRVGGNPELVEHGVTGLLVPVGDTAALAEALQRLAGDPVTCKQMGSAAVQRIQKDFDWERTVYSYLQVYDNLLERTHFPESMDRT</sequence>
<dbReference type="Gene3D" id="3.40.50.2000">
    <property type="entry name" value="Glycogen Phosphorylase B"/>
    <property type="match status" value="2"/>
</dbReference>
<gene>
    <name evidence="1" type="ORF">DCP75_17635</name>
</gene>
<dbReference type="AlphaFoldDB" id="A0A3C1KS79"/>
<dbReference type="CDD" id="cd03801">
    <property type="entry name" value="GT4_PimA-like"/>
    <property type="match status" value="1"/>
</dbReference>
<reference evidence="1 2" key="1">
    <citation type="journal article" date="2018" name="Nat. Biotechnol.">
        <title>A standardized bacterial taxonomy based on genome phylogeny substantially revises the tree of life.</title>
        <authorList>
            <person name="Parks D.H."/>
            <person name="Chuvochina M."/>
            <person name="Waite D.W."/>
            <person name="Rinke C."/>
            <person name="Skarshewski A."/>
            <person name="Chaumeil P.A."/>
            <person name="Hugenholtz P."/>
        </authorList>
    </citation>
    <scope>NUCLEOTIDE SEQUENCE [LARGE SCALE GENOMIC DNA]</scope>
    <source>
        <strain evidence="1">UBA9158</strain>
    </source>
</reference>
<feature type="non-terminal residue" evidence="1">
    <location>
        <position position="1"/>
    </location>
</feature>
<name>A0A3C1KS79_9GAMM</name>
<dbReference type="Proteomes" id="UP000259273">
    <property type="component" value="Unassembled WGS sequence"/>
</dbReference>
<keyword evidence="1" id="KW-0808">Transferase</keyword>
<evidence type="ECO:0000313" key="1">
    <source>
        <dbReference type="EMBL" id="HAN29507.1"/>
    </source>
</evidence>
<evidence type="ECO:0000313" key="2">
    <source>
        <dbReference type="Proteomes" id="UP000259273"/>
    </source>
</evidence>
<dbReference type="PANTHER" id="PTHR12526">
    <property type="entry name" value="GLYCOSYLTRANSFERASE"/>
    <property type="match status" value="1"/>
</dbReference>
<dbReference type="Pfam" id="PF13692">
    <property type="entry name" value="Glyco_trans_1_4"/>
    <property type="match status" value="1"/>
</dbReference>
<proteinExistence type="predicted"/>
<accession>A0A3C1KS79</accession>
<dbReference type="EMBL" id="DMND01000238">
    <property type="protein sequence ID" value="HAN29507.1"/>
    <property type="molecule type" value="Genomic_DNA"/>
</dbReference>
<organism evidence="1 2">
    <name type="scientific">Haliea salexigens</name>
    <dbReference type="NCBI Taxonomy" id="287487"/>
    <lineage>
        <taxon>Bacteria</taxon>
        <taxon>Pseudomonadati</taxon>
        <taxon>Pseudomonadota</taxon>
        <taxon>Gammaproteobacteria</taxon>
        <taxon>Cellvibrionales</taxon>
        <taxon>Halieaceae</taxon>
        <taxon>Haliea</taxon>
    </lineage>
</organism>